<dbReference type="SUPFAM" id="SSF57850">
    <property type="entry name" value="RING/U-box"/>
    <property type="match status" value="1"/>
</dbReference>
<comment type="subcellular location">
    <subcellularLocation>
        <location evidence="1">Nucleus</location>
    </subcellularLocation>
</comment>
<evidence type="ECO:0000256" key="3">
    <source>
        <dbReference type="ARBA" id="ARBA00008212"/>
    </source>
</evidence>
<evidence type="ECO:0000313" key="13">
    <source>
        <dbReference type="Proteomes" id="UP001139887"/>
    </source>
</evidence>
<proteinExistence type="inferred from homology"/>
<evidence type="ECO:0000256" key="6">
    <source>
        <dbReference type="ARBA" id="ARBA00022771"/>
    </source>
</evidence>
<dbReference type="Proteomes" id="UP001139887">
    <property type="component" value="Unassembled WGS sequence"/>
</dbReference>
<keyword evidence="6 10" id="KW-0863">Zinc-finger</keyword>
<dbReference type="CDD" id="cd16651">
    <property type="entry name" value="SPL-RING_NSE2"/>
    <property type="match status" value="1"/>
</dbReference>
<keyword evidence="5" id="KW-0479">Metal-binding</keyword>
<protein>
    <recommendedName>
        <fullName evidence="11">SP-RING-type domain-containing protein</fullName>
    </recommendedName>
</protein>
<dbReference type="InterPro" id="IPR026846">
    <property type="entry name" value="Nse2(Mms21)"/>
</dbReference>
<keyword evidence="8" id="KW-0862">Zinc</keyword>
<keyword evidence="4" id="KW-0808">Transferase</keyword>
<dbReference type="InterPro" id="IPR004181">
    <property type="entry name" value="Znf_MIZ"/>
</dbReference>
<dbReference type="GO" id="GO:0000724">
    <property type="term" value="P:double-strand break repair via homologous recombination"/>
    <property type="evidence" value="ECO:0007669"/>
    <property type="project" value="InterPro"/>
</dbReference>
<keyword evidence="7" id="KW-0833">Ubl conjugation pathway</keyword>
<keyword evidence="9" id="KW-0539">Nucleus</keyword>
<dbReference type="EMBL" id="JANBUW010001136">
    <property type="protein sequence ID" value="KAJ2844259.1"/>
    <property type="molecule type" value="Genomic_DNA"/>
</dbReference>
<evidence type="ECO:0000256" key="9">
    <source>
        <dbReference type="ARBA" id="ARBA00023242"/>
    </source>
</evidence>
<dbReference type="AlphaFoldDB" id="A0A9W8LY09"/>
<evidence type="ECO:0000259" key="11">
    <source>
        <dbReference type="PROSITE" id="PS51044"/>
    </source>
</evidence>
<evidence type="ECO:0000256" key="5">
    <source>
        <dbReference type="ARBA" id="ARBA00022723"/>
    </source>
</evidence>
<dbReference type="PROSITE" id="PS51044">
    <property type="entry name" value="ZF_SP_RING"/>
    <property type="match status" value="1"/>
</dbReference>
<feature type="domain" description="SP-RING-type" evidence="11">
    <location>
        <begin position="137"/>
        <end position="219"/>
    </location>
</feature>
<keyword evidence="13" id="KW-1185">Reference proteome</keyword>
<comment type="similarity">
    <text evidence="3">Belongs to the NSE2 family.</text>
</comment>
<dbReference type="GO" id="GO:0030915">
    <property type="term" value="C:Smc5-Smc6 complex"/>
    <property type="evidence" value="ECO:0007669"/>
    <property type="project" value="InterPro"/>
</dbReference>
<dbReference type="GO" id="GO:0061665">
    <property type="term" value="F:SUMO ligase activity"/>
    <property type="evidence" value="ECO:0007669"/>
    <property type="project" value="TreeGrafter"/>
</dbReference>
<comment type="pathway">
    <text evidence="2">Protein modification; protein sumoylation.</text>
</comment>
<gene>
    <name evidence="12" type="ORF">IWW36_005255</name>
</gene>
<sequence length="234" mass="26434">MQSQLHSLRAYIQSINDIAEDTIRVCTVAGLDLEELGESDSIDTIDKAMRKLIDAQHCMDIESSLVAQLSSQLDTSAVETDYLSSWEQSMSKYENMSEASKYGRNEKYRDFRQQLWDVNHEGEPMPRLFAGQAGDESDEELVIAGARLTYRCPVTTSWLVDPVTSKQCKHSFSKEAILNFIRSSRGSCACPVDGCSKTIRSSDLYADKLLERKVARHLRQLEMEETAAQYTVVQ</sequence>
<dbReference type="PANTHER" id="PTHR21330:SF1">
    <property type="entry name" value="E3 SUMO-PROTEIN LIGASE NSE2"/>
    <property type="match status" value="1"/>
</dbReference>
<evidence type="ECO:0000256" key="7">
    <source>
        <dbReference type="ARBA" id="ARBA00022786"/>
    </source>
</evidence>
<dbReference type="OrthoDB" id="26899at2759"/>
<comment type="caution">
    <text evidence="12">The sequence shown here is derived from an EMBL/GenBank/DDBJ whole genome shotgun (WGS) entry which is preliminary data.</text>
</comment>
<evidence type="ECO:0000256" key="8">
    <source>
        <dbReference type="ARBA" id="ARBA00022833"/>
    </source>
</evidence>
<evidence type="ECO:0000313" key="12">
    <source>
        <dbReference type="EMBL" id="KAJ2844259.1"/>
    </source>
</evidence>
<accession>A0A9W8LY09</accession>
<evidence type="ECO:0000256" key="1">
    <source>
        <dbReference type="ARBA" id="ARBA00004123"/>
    </source>
</evidence>
<organism evidence="12 13">
    <name type="scientific">Coemansia brasiliensis</name>
    <dbReference type="NCBI Taxonomy" id="2650707"/>
    <lineage>
        <taxon>Eukaryota</taxon>
        <taxon>Fungi</taxon>
        <taxon>Fungi incertae sedis</taxon>
        <taxon>Zoopagomycota</taxon>
        <taxon>Kickxellomycotina</taxon>
        <taxon>Kickxellomycetes</taxon>
        <taxon>Kickxellales</taxon>
        <taxon>Kickxellaceae</taxon>
        <taxon>Coemansia</taxon>
    </lineage>
</organism>
<evidence type="ECO:0000256" key="2">
    <source>
        <dbReference type="ARBA" id="ARBA00004718"/>
    </source>
</evidence>
<dbReference type="PANTHER" id="PTHR21330">
    <property type="entry name" value="E3 SUMO-PROTEIN LIGASE NSE2"/>
    <property type="match status" value="1"/>
</dbReference>
<dbReference type="GO" id="GO:0008270">
    <property type="term" value="F:zinc ion binding"/>
    <property type="evidence" value="ECO:0007669"/>
    <property type="project" value="UniProtKB-KW"/>
</dbReference>
<dbReference type="Pfam" id="PF11789">
    <property type="entry name" value="zf-Nse"/>
    <property type="match status" value="1"/>
</dbReference>
<evidence type="ECO:0000256" key="4">
    <source>
        <dbReference type="ARBA" id="ARBA00022679"/>
    </source>
</evidence>
<dbReference type="InterPro" id="IPR013083">
    <property type="entry name" value="Znf_RING/FYVE/PHD"/>
</dbReference>
<name>A0A9W8LY09_9FUNG</name>
<dbReference type="GO" id="GO:0005634">
    <property type="term" value="C:nucleus"/>
    <property type="evidence" value="ECO:0007669"/>
    <property type="project" value="UniProtKB-SubCell"/>
</dbReference>
<reference evidence="12" key="1">
    <citation type="submission" date="2022-07" db="EMBL/GenBank/DDBJ databases">
        <title>Phylogenomic reconstructions and comparative analyses of Kickxellomycotina fungi.</title>
        <authorList>
            <person name="Reynolds N.K."/>
            <person name="Stajich J.E."/>
            <person name="Barry K."/>
            <person name="Grigoriev I.V."/>
            <person name="Crous P."/>
            <person name="Smith M.E."/>
        </authorList>
    </citation>
    <scope>NUCLEOTIDE SEQUENCE</scope>
    <source>
        <strain evidence="12">NRRL 1566</strain>
    </source>
</reference>
<dbReference type="Gene3D" id="3.30.40.10">
    <property type="entry name" value="Zinc/RING finger domain, C3HC4 (zinc finger)"/>
    <property type="match status" value="1"/>
</dbReference>
<evidence type="ECO:0000256" key="10">
    <source>
        <dbReference type="PROSITE-ProRule" id="PRU00452"/>
    </source>
</evidence>
<dbReference type="GO" id="GO:0016925">
    <property type="term" value="P:protein sumoylation"/>
    <property type="evidence" value="ECO:0007669"/>
    <property type="project" value="TreeGrafter"/>
</dbReference>